<evidence type="ECO:0000313" key="4">
    <source>
        <dbReference type="Proteomes" id="UP001519460"/>
    </source>
</evidence>
<dbReference type="EMBL" id="JACVVK020000133">
    <property type="protein sequence ID" value="KAK7489824.1"/>
    <property type="molecule type" value="Genomic_DNA"/>
</dbReference>
<keyword evidence="2" id="KW-0472">Membrane</keyword>
<evidence type="ECO:0000256" key="1">
    <source>
        <dbReference type="SAM" id="MobiDB-lite"/>
    </source>
</evidence>
<dbReference type="AlphaFoldDB" id="A0ABD0KRJ7"/>
<dbReference type="Proteomes" id="UP001519460">
    <property type="component" value="Unassembled WGS sequence"/>
</dbReference>
<feature type="compositionally biased region" description="Acidic residues" evidence="1">
    <location>
        <begin position="847"/>
        <end position="858"/>
    </location>
</feature>
<reference evidence="3 4" key="1">
    <citation type="journal article" date="2023" name="Sci. Data">
        <title>Genome assembly of the Korean intertidal mud-creeper Batillaria attramentaria.</title>
        <authorList>
            <person name="Patra A.K."/>
            <person name="Ho P.T."/>
            <person name="Jun S."/>
            <person name="Lee S.J."/>
            <person name="Kim Y."/>
            <person name="Won Y.J."/>
        </authorList>
    </citation>
    <scope>NUCLEOTIDE SEQUENCE [LARGE SCALE GENOMIC DNA]</scope>
    <source>
        <strain evidence="3">Wonlab-2016</strain>
    </source>
</reference>
<feature type="region of interest" description="Disordered" evidence="1">
    <location>
        <begin position="617"/>
        <end position="647"/>
    </location>
</feature>
<feature type="compositionally biased region" description="Basic and acidic residues" evidence="1">
    <location>
        <begin position="684"/>
        <end position="697"/>
    </location>
</feature>
<evidence type="ECO:0000313" key="3">
    <source>
        <dbReference type="EMBL" id="KAK7489824.1"/>
    </source>
</evidence>
<gene>
    <name evidence="3" type="ORF">BaRGS_00018846</name>
</gene>
<feature type="region of interest" description="Disordered" evidence="1">
    <location>
        <begin position="681"/>
        <end position="766"/>
    </location>
</feature>
<feature type="transmembrane region" description="Helical" evidence="2">
    <location>
        <begin position="235"/>
        <end position="255"/>
    </location>
</feature>
<feature type="compositionally biased region" description="Basic and acidic residues" evidence="1">
    <location>
        <begin position="745"/>
        <end position="766"/>
    </location>
</feature>
<feature type="compositionally biased region" description="Polar residues" evidence="1">
    <location>
        <begin position="480"/>
        <end position="490"/>
    </location>
</feature>
<feature type="compositionally biased region" description="Basic and acidic residues" evidence="1">
    <location>
        <begin position="707"/>
        <end position="717"/>
    </location>
</feature>
<keyword evidence="2" id="KW-0812">Transmembrane</keyword>
<keyword evidence="2" id="KW-1133">Transmembrane helix</keyword>
<feature type="transmembrane region" description="Helical" evidence="2">
    <location>
        <begin position="134"/>
        <end position="152"/>
    </location>
</feature>
<proteinExistence type="predicted"/>
<evidence type="ECO:0000256" key="2">
    <source>
        <dbReference type="SAM" id="Phobius"/>
    </source>
</evidence>
<sequence length="926" mass="102217">MAGVSDLVTATPPTSSNATRACCNNTTTATSLAFFNTDSSIVWSRPLAQMTLTAGFLWLLVVVGLPFNVALLAAYSRTCKQYLVLPPSAIAVNLCINNVLLVLSATLAAAALTFDLGAAGAKAGGAQTFLGMHVLLQSWMAQVMVVFCSAWAHTRRNDRPPSYQDPKTSSAQQSSRVLVVCGSCVHRPNPRYNSKLALVRRDADGTATPVCASDTRLSTATSFEMSARQRRRVTWWLPWTWFFSLLSGSALLMSASKYASNLCLTLDPFRKQYVVSVEHTKKKYEDTASVPQRIPLLLILLPVYLVGVALIVWSVCRRHKAQKSGDKALDLQTESRLEAGESDRHRDVSISGKPTDHSHTAPRALSSEHGLIRGATPKNRGDQCVLHVQQSADEPSHEPSDIGDAGSPSGMNYNRDHARLADGFRLNPLSVRPRMRLMRSTRRFSLQRRRPKSSKEKEMRTQGRAVSETDETNDAETFPADTNKNANETNCETRRKKRMSHRTDRRDENCGDSLTAEGYFDARHIVDDNDDPENGYASMMKNAAAENFNISSNPSLDGRSRSTLYGPPAIFRKAEKTKHITFDTEIDYAIFDTDEYILLSDMQGEVVDEHIMSTPAIEDENRNARKKRHKIKARKSAKPNRRSSKRRQRDYYEIIELSTEGISSNIVVGCNVPAVSNQNINFRQSKDEGKQQEDAKSSRKTRQQARRGKEGGEHLVDSEQPSSRSKKDKKATTQSKPVPGGHDSNYSKKESLHEPDTSVFHPPEDKYADEYCDEAVDRSTPECDGSICSWKSSRNGVDHCISQLQQHDNVDEVCIEAQGMSTPECDDSSCPQKGGLDWADPGIAQLPEDEDADEVSDESADKADVNVNTNASSKGRTKSTRRLQGGGEVPDNQADGPDDDVTSQAEMDTQSLSSSGDSSSVNSRYG</sequence>
<feature type="transmembrane region" description="Helical" evidence="2">
    <location>
        <begin position="56"/>
        <end position="76"/>
    </location>
</feature>
<name>A0ABD0KRJ7_9CAEN</name>
<comment type="caution">
    <text evidence="3">The sequence shown here is derived from an EMBL/GenBank/DDBJ whole genome shotgun (WGS) entry which is preliminary data.</text>
</comment>
<feature type="region of interest" description="Disordered" evidence="1">
    <location>
        <begin position="324"/>
        <end position="415"/>
    </location>
</feature>
<feature type="region of interest" description="Disordered" evidence="1">
    <location>
        <begin position="821"/>
        <end position="926"/>
    </location>
</feature>
<feature type="region of interest" description="Disordered" evidence="1">
    <location>
        <begin position="444"/>
        <end position="509"/>
    </location>
</feature>
<organism evidence="3 4">
    <name type="scientific">Batillaria attramentaria</name>
    <dbReference type="NCBI Taxonomy" id="370345"/>
    <lineage>
        <taxon>Eukaryota</taxon>
        <taxon>Metazoa</taxon>
        <taxon>Spiralia</taxon>
        <taxon>Lophotrochozoa</taxon>
        <taxon>Mollusca</taxon>
        <taxon>Gastropoda</taxon>
        <taxon>Caenogastropoda</taxon>
        <taxon>Sorbeoconcha</taxon>
        <taxon>Cerithioidea</taxon>
        <taxon>Batillariidae</taxon>
        <taxon>Batillaria</taxon>
    </lineage>
</organism>
<feature type="compositionally biased region" description="Low complexity" evidence="1">
    <location>
        <begin position="911"/>
        <end position="926"/>
    </location>
</feature>
<accession>A0ABD0KRJ7</accession>
<keyword evidence="4" id="KW-1185">Reference proteome</keyword>
<feature type="compositionally biased region" description="Basic residues" evidence="1">
    <location>
        <begin position="624"/>
        <end position="647"/>
    </location>
</feature>
<feature type="compositionally biased region" description="Basic and acidic residues" evidence="1">
    <location>
        <begin position="324"/>
        <end position="359"/>
    </location>
</feature>
<protein>
    <submittedName>
        <fullName evidence="3">Uncharacterized protein</fullName>
    </submittedName>
</protein>
<feature type="transmembrane region" description="Helical" evidence="2">
    <location>
        <begin position="88"/>
        <end position="114"/>
    </location>
</feature>
<feature type="transmembrane region" description="Helical" evidence="2">
    <location>
        <begin position="294"/>
        <end position="316"/>
    </location>
</feature>